<dbReference type="Proteomes" id="UP000215256">
    <property type="component" value="Chromosome 2"/>
</dbReference>
<dbReference type="Gene3D" id="1.10.10.10">
    <property type="entry name" value="Winged helix-like DNA-binding domain superfamily/Winged helix DNA-binding domain"/>
    <property type="match status" value="1"/>
</dbReference>
<dbReference type="EMBL" id="CP022603">
    <property type="protein sequence ID" value="ASV84571.1"/>
    <property type="molecule type" value="Genomic_DNA"/>
</dbReference>
<evidence type="ECO:0000313" key="9">
    <source>
        <dbReference type="Proteomes" id="UP000215256"/>
    </source>
</evidence>
<dbReference type="GO" id="GO:0000156">
    <property type="term" value="F:phosphorelay response regulator activity"/>
    <property type="evidence" value="ECO:0007669"/>
    <property type="project" value="TreeGrafter"/>
</dbReference>
<protein>
    <submittedName>
        <fullName evidence="8">Transcriptional regulatory, C terminal family protein</fullName>
    </submittedName>
</protein>
<feature type="domain" description="OmpR/PhoB-type" evidence="7">
    <location>
        <begin position="127"/>
        <end position="224"/>
    </location>
</feature>
<proteinExistence type="predicted"/>
<dbReference type="SMART" id="SM00862">
    <property type="entry name" value="Trans_reg_C"/>
    <property type="match status" value="1"/>
</dbReference>
<dbReference type="SUPFAM" id="SSF46894">
    <property type="entry name" value="C-terminal effector domain of the bipartite response regulators"/>
    <property type="match status" value="1"/>
</dbReference>
<dbReference type="AlphaFoldDB" id="A0A248UDU8"/>
<evidence type="ECO:0000256" key="4">
    <source>
        <dbReference type="ARBA" id="ARBA00023125"/>
    </source>
</evidence>
<dbReference type="KEGG" id="och:CES85_5366"/>
<evidence type="ECO:0000256" key="3">
    <source>
        <dbReference type="ARBA" id="ARBA00023015"/>
    </source>
</evidence>
<dbReference type="OrthoDB" id="8282559at2"/>
<dbReference type="PANTHER" id="PTHR48111">
    <property type="entry name" value="REGULATOR OF RPOS"/>
    <property type="match status" value="1"/>
</dbReference>
<feature type="DNA-binding region" description="OmpR/PhoB-type" evidence="6">
    <location>
        <begin position="127"/>
        <end position="224"/>
    </location>
</feature>
<dbReference type="PANTHER" id="PTHR48111:SF1">
    <property type="entry name" value="TWO-COMPONENT RESPONSE REGULATOR ORR33"/>
    <property type="match status" value="1"/>
</dbReference>
<dbReference type="InterPro" id="IPR016032">
    <property type="entry name" value="Sig_transdc_resp-reg_C-effctor"/>
</dbReference>
<dbReference type="CDD" id="cd00383">
    <property type="entry name" value="trans_reg_C"/>
    <property type="match status" value="1"/>
</dbReference>
<dbReference type="GO" id="GO:0006355">
    <property type="term" value="P:regulation of DNA-templated transcription"/>
    <property type="evidence" value="ECO:0007669"/>
    <property type="project" value="InterPro"/>
</dbReference>
<accession>A0A248UDU8</accession>
<dbReference type="InterPro" id="IPR001867">
    <property type="entry name" value="OmpR/PhoB-type_DNA-bd"/>
</dbReference>
<evidence type="ECO:0000256" key="5">
    <source>
        <dbReference type="ARBA" id="ARBA00023163"/>
    </source>
</evidence>
<dbReference type="GO" id="GO:0032993">
    <property type="term" value="C:protein-DNA complex"/>
    <property type="evidence" value="ECO:0007669"/>
    <property type="project" value="TreeGrafter"/>
</dbReference>
<evidence type="ECO:0000313" key="8">
    <source>
        <dbReference type="EMBL" id="ASV84571.1"/>
    </source>
</evidence>
<keyword evidence="4 6" id="KW-0238">DNA-binding</keyword>
<evidence type="ECO:0000256" key="1">
    <source>
        <dbReference type="ARBA" id="ARBA00022553"/>
    </source>
</evidence>
<reference evidence="8 9" key="1">
    <citation type="submission" date="2017-07" db="EMBL/GenBank/DDBJ databases">
        <title>Phylogenetic study on the rhizospheric bacterium Ochrobactrum sp. A44.</title>
        <authorList>
            <person name="Krzyzanowska D.M."/>
            <person name="Ossowicki A."/>
            <person name="Rajewska M."/>
            <person name="Maciag T."/>
            <person name="Kaczynski Z."/>
            <person name="Czerwicka M."/>
            <person name="Jafra S."/>
        </authorList>
    </citation>
    <scope>NUCLEOTIDE SEQUENCE [LARGE SCALE GENOMIC DNA]</scope>
    <source>
        <strain evidence="8 9">A44</strain>
    </source>
</reference>
<dbReference type="GO" id="GO:0005829">
    <property type="term" value="C:cytosol"/>
    <property type="evidence" value="ECO:0007669"/>
    <property type="project" value="TreeGrafter"/>
</dbReference>
<organism evidence="8 9">
    <name type="scientific">Ochrobactrum quorumnocens</name>
    <dbReference type="NCBI Taxonomy" id="271865"/>
    <lineage>
        <taxon>Bacteria</taxon>
        <taxon>Pseudomonadati</taxon>
        <taxon>Pseudomonadota</taxon>
        <taxon>Alphaproteobacteria</taxon>
        <taxon>Hyphomicrobiales</taxon>
        <taxon>Brucellaceae</taxon>
        <taxon>Brucella/Ochrobactrum group</taxon>
        <taxon>Ochrobactrum</taxon>
    </lineage>
</organism>
<evidence type="ECO:0000256" key="2">
    <source>
        <dbReference type="ARBA" id="ARBA00023012"/>
    </source>
</evidence>
<name>A0A248UDU8_9HYPH</name>
<evidence type="ECO:0000259" key="7">
    <source>
        <dbReference type="PROSITE" id="PS51755"/>
    </source>
</evidence>
<evidence type="ECO:0000256" key="6">
    <source>
        <dbReference type="PROSITE-ProRule" id="PRU01091"/>
    </source>
</evidence>
<dbReference type="InterPro" id="IPR039420">
    <property type="entry name" value="WalR-like"/>
</dbReference>
<keyword evidence="3" id="KW-0805">Transcription regulation</keyword>
<keyword evidence="5" id="KW-0804">Transcription</keyword>
<keyword evidence="2" id="KW-0902">Two-component regulatory system</keyword>
<dbReference type="InterPro" id="IPR036388">
    <property type="entry name" value="WH-like_DNA-bd_sf"/>
</dbReference>
<sequence>MPKVLIFTEDPQLFLLLRHLLAVEGFEAELSAGIDADIATETESERTPPVLLLDKAGDRFSEFLRFKEFGPDIPSVLLARADVRNETEIYDRFDLILKWPFEPLVLLRFLQQQRTGLNPQNEPGSTQTILTYYDLLLHRPQFRVFRNGHNIDLTPLQFRLLETLMEKPEVVWNRQDLIDVVWVNGANVEPRTVDIHIGHLRRALADYGPNLIRTVHARGYALDQSAEPWP</sequence>
<keyword evidence="1" id="KW-0597">Phosphoprotein</keyword>
<gene>
    <name evidence="8" type="ORF">CES85_5366</name>
</gene>
<dbReference type="GO" id="GO:0000976">
    <property type="term" value="F:transcription cis-regulatory region binding"/>
    <property type="evidence" value="ECO:0007669"/>
    <property type="project" value="TreeGrafter"/>
</dbReference>
<dbReference type="PROSITE" id="PS51755">
    <property type="entry name" value="OMPR_PHOB"/>
    <property type="match status" value="1"/>
</dbReference>
<dbReference type="Pfam" id="PF00486">
    <property type="entry name" value="Trans_reg_C"/>
    <property type="match status" value="1"/>
</dbReference>
<dbReference type="RefSeq" id="WP_095445263.1">
    <property type="nucleotide sequence ID" value="NZ_CP022603.1"/>
</dbReference>